<evidence type="ECO:0008006" key="3">
    <source>
        <dbReference type="Google" id="ProtNLM"/>
    </source>
</evidence>
<evidence type="ECO:0000313" key="2">
    <source>
        <dbReference type="Proteomes" id="UP000177047"/>
    </source>
</evidence>
<evidence type="ECO:0000313" key="1">
    <source>
        <dbReference type="EMBL" id="OGJ09186.1"/>
    </source>
</evidence>
<gene>
    <name evidence="1" type="ORF">A2356_03705</name>
</gene>
<dbReference type="PANTHER" id="PTHR10151:SF120">
    <property type="entry name" value="BIS(5'-ADENOSYL)-TRIPHOSPHATASE"/>
    <property type="match status" value="1"/>
</dbReference>
<dbReference type="InterPro" id="IPR002591">
    <property type="entry name" value="Phosphodiest/P_Trfase"/>
</dbReference>
<sequence length="424" mass="48614">MFNKKSFIEIEKAKFNRNSFVKPLSESYCFSNICDGIEDSLIGKTNSKLPRDVFGGLKNEYKNVVLFVIDSFGWSLFNKLYNDNLLPTELLKNSVISQMTAQFPSTTAAELTSIHTGMSVEETGIYEWFYHDKNVGAIICPLLFSLATDKNRNSLLNEGADPKKIFPFSTFYEKLNRNNIVSSVFTPQAFNPSIYNDTLLQGSNGIWYENIEDGLNTLINGINKEKNKSYNLFYFDKIDSIGHKKGPLSRESVDEATSFIAKVANCFEQLTEKNKTLVILTADHGQIKINPGKTTYLNKLMPDLEDKLLRNKFNKPLIPAGGCRDMFLYVKPEYLDWCYENLTLKLKNIAKVYKTNDLISMGFWQNKLNLSLLNERVGDIVIIPNKKNLVWWNNKEEQFTIKHISHHGGLSEEEMLIPFICFER</sequence>
<dbReference type="Proteomes" id="UP000177047">
    <property type="component" value="Unassembled WGS sequence"/>
</dbReference>
<dbReference type="Pfam" id="PF01663">
    <property type="entry name" value="Phosphodiest"/>
    <property type="match status" value="1"/>
</dbReference>
<organism evidence="1 2">
    <name type="scientific">Candidatus Nomurabacteria bacterium RIFOXYB1_FULL_39_16</name>
    <dbReference type="NCBI Taxonomy" id="1801803"/>
    <lineage>
        <taxon>Bacteria</taxon>
        <taxon>Candidatus Nomuraibacteriota</taxon>
    </lineage>
</organism>
<protein>
    <recommendedName>
        <fullName evidence="3">Phosphodiesterase</fullName>
    </recommendedName>
</protein>
<dbReference type="PANTHER" id="PTHR10151">
    <property type="entry name" value="ECTONUCLEOTIDE PYROPHOSPHATASE/PHOSPHODIESTERASE"/>
    <property type="match status" value="1"/>
</dbReference>
<dbReference type="Gene3D" id="3.40.720.10">
    <property type="entry name" value="Alkaline Phosphatase, subunit A"/>
    <property type="match status" value="1"/>
</dbReference>
<dbReference type="InterPro" id="IPR017850">
    <property type="entry name" value="Alkaline_phosphatase_core_sf"/>
</dbReference>
<comment type="caution">
    <text evidence="1">The sequence shown here is derived from an EMBL/GenBank/DDBJ whole genome shotgun (WGS) entry which is preliminary data.</text>
</comment>
<name>A0A1F6YS39_9BACT</name>
<reference evidence="1 2" key="1">
    <citation type="journal article" date="2016" name="Nat. Commun.">
        <title>Thousands of microbial genomes shed light on interconnected biogeochemical processes in an aquifer system.</title>
        <authorList>
            <person name="Anantharaman K."/>
            <person name="Brown C.T."/>
            <person name="Hug L.A."/>
            <person name="Sharon I."/>
            <person name="Castelle C.J."/>
            <person name="Probst A.J."/>
            <person name="Thomas B.C."/>
            <person name="Singh A."/>
            <person name="Wilkins M.J."/>
            <person name="Karaoz U."/>
            <person name="Brodie E.L."/>
            <person name="Williams K.H."/>
            <person name="Hubbard S.S."/>
            <person name="Banfield J.F."/>
        </authorList>
    </citation>
    <scope>NUCLEOTIDE SEQUENCE [LARGE SCALE GENOMIC DNA]</scope>
</reference>
<dbReference type="SUPFAM" id="SSF53649">
    <property type="entry name" value="Alkaline phosphatase-like"/>
    <property type="match status" value="1"/>
</dbReference>
<dbReference type="EMBL" id="MFWB01000009">
    <property type="protein sequence ID" value="OGJ09186.1"/>
    <property type="molecule type" value="Genomic_DNA"/>
</dbReference>
<proteinExistence type="predicted"/>
<dbReference type="STRING" id="1801803.A2356_03705"/>
<dbReference type="AlphaFoldDB" id="A0A1F6YS39"/>
<accession>A0A1F6YS39</accession>
<dbReference type="GO" id="GO:0016787">
    <property type="term" value="F:hydrolase activity"/>
    <property type="evidence" value="ECO:0007669"/>
    <property type="project" value="UniProtKB-ARBA"/>
</dbReference>